<accession>A0A9W6YVU5</accession>
<dbReference type="Proteomes" id="UP001165063">
    <property type="component" value="Unassembled WGS sequence"/>
</dbReference>
<dbReference type="EMBL" id="BSXU01001506">
    <property type="protein sequence ID" value="GMG28243.1"/>
    <property type="molecule type" value="Genomic_DNA"/>
</dbReference>
<evidence type="ECO:0000313" key="3">
    <source>
        <dbReference type="Proteomes" id="UP001165063"/>
    </source>
</evidence>
<sequence length="216" mass="24863">MNQLLVPVLQFFQKIQDGDLDLIDVYNNRMREFLNIVMGATYSNLNGFLQIIGSADYFFKLLEVWFNNSDKFLVTVYDLKLQIVALIEVLKNENFKNDQNKFEFVLNKLLQTIEKLPKAIDHRLSLLKKLSPNKTAENSNNSENGTNDQQQNGSVNGSDSNDEFDEYDEFDDLEMDELNKDTPLDSVNVGNEFKKFVQESKLPINQEGASALLTRF</sequence>
<dbReference type="Gene3D" id="1.25.10.10">
    <property type="entry name" value="Leucine-rich Repeat Variant"/>
    <property type="match status" value="1"/>
</dbReference>
<dbReference type="AlphaFoldDB" id="A0A9W6YVU5"/>
<dbReference type="SUPFAM" id="SSF48371">
    <property type="entry name" value="ARM repeat"/>
    <property type="match status" value="1"/>
</dbReference>
<organism evidence="2 3">
    <name type="scientific">Ambrosiozyma monospora</name>
    <name type="common">Yeast</name>
    <name type="synonym">Endomycopsis monosporus</name>
    <dbReference type="NCBI Taxonomy" id="43982"/>
    <lineage>
        <taxon>Eukaryota</taxon>
        <taxon>Fungi</taxon>
        <taxon>Dikarya</taxon>
        <taxon>Ascomycota</taxon>
        <taxon>Saccharomycotina</taxon>
        <taxon>Pichiomycetes</taxon>
        <taxon>Pichiales</taxon>
        <taxon>Pichiaceae</taxon>
        <taxon>Ambrosiozyma</taxon>
    </lineage>
</organism>
<protein>
    <submittedName>
        <fullName evidence="2">Unnamed protein product</fullName>
    </submittedName>
</protein>
<dbReference type="OrthoDB" id="10672625at2759"/>
<reference evidence="2" key="1">
    <citation type="submission" date="2023-04" db="EMBL/GenBank/DDBJ databases">
        <title>Ambrosiozyma monospora NBRC 1965.</title>
        <authorList>
            <person name="Ichikawa N."/>
            <person name="Sato H."/>
            <person name="Tonouchi N."/>
        </authorList>
    </citation>
    <scope>NUCLEOTIDE SEQUENCE</scope>
    <source>
        <strain evidence="2">NBRC 1965</strain>
    </source>
</reference>
<feature type="compositionally biased region" description="Polar residues" evidence="1">
    <location>
        <begin position="132"/>
        <end position="157"/>
    </location>
</feature>
<dbReference type="InterPro" id="IPR016024">
    <property type="entry name" value="ARM-type_fold"/>
</dbReference>
<comment type="caution">
    <text evidence="2">The sequence shown here is derived from an EMBL/GenBank/DDBJ whole genome shotgun (WGS) entry which is preliminary data.</text>
</comment>
<name>A0A9W6YVU5_AMBMO</name>
<keyword evidence="3" id="KW-1185">Reference proteome</keyword>
<proteinExistence type="predicted"/>
<evidence type="ECO:0000313" key="2">
    <source>
        <dbReference type="EMBL" id="GMG28243.1"/>
    </source>
</evidence>
<evidence type="ECO:0000256" key="1">
    <source>
        <dbReference type="SAM" id="MobiDB-lite"/>
    </source>
</evidence>
<dbReference type="InterPro" id="IPR011989">
    <property type="entry name" value="ARM-like"/>
</dbReference>
<feature type="region of interest" description="Disordered" evidence="1">
    <location>
        <begin position="131"/>
        <end position="165"/>
    </location>
</feature>
<gene>
    <name evidence="2" type="ORF">Amon01_000355500</name>
</gene>